<keyword evidence="8" id="KW-1185">Reference proteome</keyword>
<feature type="domain" description="Nucleoporin POM152 immunoglobulin-like" evidence="2">
    <location>
        <begin position="487"/>
        <end position="596"/>
    </location>
</feature>
<feature type="domain" description="Nucleoporin POM152 N-terminal transmembrane" evidence="3">
    <location>
        <begin position="15"/>
        <end position="101"/>
    </location>
</feature>
<dbReference type="PANTHER" id="PTHR28206">
    <property type="entry name" value="NUCLEOPORIN POM152"/>
    <property type="match status" value="1"/>
</dbReference>
<feature type="transmembrane region" description="Helical" evidence="1">
    <location>
        <begin position="54"/>
        <end position="71"/>
    </location>
</feature>
<protein>
    <recommendedName>
        <fullName evidence="9">Nucleoporin Pom152</fullName>
    </recommendedName>
</protein>
<dbReference type="Proteomes" id="UP000242875">
    <property type="component" value="Unassembled WGS sequence"/>
</dbReference>
<dbReference type="EMBL" id="MVBO01000185">
    <property type="protein sequence ID" value="OZJ02137.1"/>
    <property type="molecule type" value="Genomic_DNA"/>
</dbReference>
<accession>A0A261XUT4</accession>
<evidence type="ECO:0000256" key="1">
    <source>
        <dbReference type="SAM" id="Phobius"/>
    </source>
</evidence>
<evidence type="ECO:0000259" key="3">
    <source>
        <dbReference type="Pfam" id="PF24097"/>
    </source>
</evidence>
<evidence type="ECO:0000259" key="4">
    <source>
        <dbReference type="Pfam" id="PF24312"/>
    </source>
</evidence>
<reference evidence="7 8" key="1">
    <citation type="journal article" date="2017" name="Mycologia">
        <title>Bifiguratus adelaidae, gen. et sp. nov., a new member of Mucoromycotina in endophytic and soil-dwelling habitats.</title>
        <authorList>
            <person name="Torres-Cruz T.J."/>
            <person name="Billingsley Tobias T.L."/>
            <person name="Almatruk M."/>
            <person name="Hesse C."/>
            <person name="Kuske C.R."/>
            <person name="Desiro A."/>
            <person name="Benucci G.M."/>
            <person name="Bonito G."/>
            <person name="Stajich J.E."/>
            <person name="Dunlap C."/>
            <person name="Arnold A.E."/>
            <person name="Porras-Alfaro A."/>
        </authorList>
    </citation>
    <scope>NUCLEOTIDE SEQUENCE [LARGE SCALE GENOMIC DNA]</scope>
    <source>
        <strain evidence="7 8">AZ0501</strain>
    </source>
</reference>
<dbReference type="GO" id="GO:0070762">
    <property type="term" value="C:nuclear pore transmembrane ring"/>
    <property type="evidence" value="ECO:0007669"/>
    <property type="project" value="TreeGrafter"/>
</dbReference>
<keyword evidence="1" id="KW-0812">Transmembrane</keyword>
<feature type="domain" description="Nucleoporin POM152 ninth Ig-like" evidence="6">
    <location>
        <begin position="1015"/>
        <end position="1093"/>
    </location>
</feature>
<evidence type="ECO:0000259" key="6">
    <source>
        <dbReference type="Pfam" id="PF24527"/>
    </source>
</evidence>
<dbReference type="Pfam" id="PF24527">
    <property type="entry name" value="Ig-like_Pom152_9"/>
    <property type="match status" value="1"/>
</dbReference>
<feature type="domain" description="Nucleoporin POM152 immunoglobulin-like" evidence="2">
    <location>
        <begin position="808"/>
        <end position="901"/>
    </location>
</feature>
<evidence type="ECO:0000259" key="2">
    <source>
        <dbReference type="Pfam" id="PF23664"/>
    </source>
</evidence>
<dbReference type="InterPro" id="IPR056540">
    <property type="entry name" value="TMD_POM152"/>
</dbReference>
<sequence length="1193" mass="132704">MAPSGSPRIPLRILDGPTQRTYAVAALGVLCAGQLFEFASGFVRGIARNSLTLFLKWTTIDYVFILVIALLRIPWLEIGRVKLIVLFVVALLTNCFLFYNAPILWAYQASPTRLLEMPSTSFKALTGPSFRDMGSHIVGKHTVHILPPSSGQFNQDNMCFCLSKYDPDHKEQLIPIQIRNAIPRYVEISRYDIDSGHITRRNVSERELIRKGDSGYGASDITEYFYRAKQTGIYRIEGIYSKNPQDVVRVHPGAAYVLPCPEAKLTSPDAQAEQCIGATSSSVLQVVGVPPLTVTYVKEINGHKKLSKVNNIQPEGFQSIFGAQLGKRAFTLPDQELTAVKSHQFEIPLDVTFDRPGQLAFYVETVQDGCGNIVKLNERAQGSKEHYTVHDLPTVKFDCDNSRPNLLLENTTSTMLPLKVTGQAPFSLDLRFQPFTDASAIREQKITLQSTQSAIEADKPGVYSIIGFKNNLCSGVVMSPSSCEVIQPPFPQVEFTTIPIHSQCGKASEVGTDVVAVLHGTPPYQLSYNVMRKSKFGPVTLLQKTDRIDQSRHIVHFLPNVSGNYVYEFTKLDDLYYKDIRFKKQIEQTVHPQPNAVFAASTNHHTKRCIGESVALKVDLAGTTPFSLSWTVYFEGVRNTFNETDLGSEYTIVSPPLAVGGKYIVSLDKIKDANGCIKTLDSPDVIIEVRRDMPTATFYVESNTSAKINLIEGRKAKLPLRLTGEKPWSVEYSRIEGDAKSTVAKIDDPNGAIEVSEPGEYQLLAIRDAHCAGEVSLSTYQVSRIGKPSISVNSDQVSFKRGNTYVRHDICQGSTDSVDVVFRGHPSFSVSYDIMFWSVGRGEVQQLRGDTIHSAFAVSSVQMRTDLPGLFQYTFSRLADSHYTTPNSDYSPSGPLIIKQTVHAHPSAAIRKYARPNICVGDRLDSEQLNPLQLDLVGKAPFRIEIAIRRESETSGKSFVIDDIQSNTYEARLPYTFAKSGAYHIDILSVQDAAGCVNNDLIQKNPITIHASDVPSIATLDNARHHCVGDILDYSLSGVAPFKIGYMYNGRHHEKTTKHNKVSLHADKPGNLTILSIGDQRNKCRSYPNDMTKEIHGIPTVKVEGGRVIEESIRSGEQAEINVEFVGVPPFEFEWIRKETVYDKRRNKYEEGRVVESNVVANIEDDKYSFSTSSAGTVEAVSVRDRYCRYPRL</sequence>
<dbReference type="Pfam" id="PF24097">
    <property type="entry name" value="TMD_POM152"/>
    <property type="match status" value="1"/>
</dbReference>
<proteinExistence type="predicted"/>
<feature type="transmembrane region" description="Helical" evidence="1">
    <location>
        <begin position="21"/>
        <end position="42"/>
    </location>
</feature>
<dbReference type="InterPro" id="IPR056543">
    <property type="entry name" value="Ig-like_POM152_9th"/>
</dbReference>
<name>A0A261XUT4_9FUNG</name>
<gene>
    <name evidence="7" type="ORF">BZG36_04797</name>
</gene>
<dbReference type="InterPro" id="IPR056542">
    <property type="entry name" value="Ig-like_POM152_1st"/>
</dbReference>
<dbReference type="AlphaFoldDB" id="A0A261XUT4"/>
<dbReference type="Pfam" id="PF24312">
    <property type="entry name" value="Ig-like_POM152"/>
    <property type="match status" value="2"/>
</dbReference>
<dbReference type="GO" id="GO:0006606">
    <property type="term" value="P:protein import into nucleus"/>
    <property type="evidence" value="ECO:0007669"/>
    <property type="project" value="TreeGrafter"/>
</dbReference>
<evidence type="ECO:0000313" key="8">
    <source>
        <dbReference type="Proteomes" id="UP000242875"/>
    </source>
</evidence>
<dbReference type="GO" id="GO:0006999">
    <property type="term" value="P:nuclear pore organization"/>
    <property type="evidence" value="ECO:0007669"/>
    <property type="project" value="TreeGrafter"/>
</dbReference>
<dbReference type="PANTHER" id="PTHR28206:SF1">
    <property type="entry name" value="NUCLEOPORIN POM152"/>
    <property type="match status" value="1"/>
</dbReference>
<feature type="domain" description="Nucleoporin POM152 first Ig-like" evidence="5">
    <location>
        <begin position="152"/>
        <end position="252"/>
    </location>
</feature>
<comment type="caution">
    <text evidence="7">The sequence shown here is derived from an EMBL/GenBank/DDBJ whole genome shotgun (WGS) entry which is preliminary data.</text>
</comment>
<dbReference type="InterPro" id="IPR056541">
    <property type="entry name" value="Ig-like_POM152"/>
</dbReference>
<keyword evidence="1" id="KW-0472">Membrane</keyword>
<feature type="transmembrane region" description="Helical" evidence="1">
    <location>
        <begin position="83"/>
        <end position="107"/>
    </location>
</feature>
<dbReference type="Pfam" id="PF24519">
    <property type="entry name" value="Ig-like_Pom152_1"/>
    <property type="match status" value="1"/>
</dbReference>
<evidence type="ECO:0000313" key="7">
    <source>
        <dbReference type="EMBL" id="OZJ02137.1"/>
    </source>
</evidence>
<feature type="domain" description="Nucleoporin POM152 Ig-like" evidence="4">
    <location>
        <begin position="393"/>
        <end position="483"/>
    </location>
</feature>
<organism evidence="7 8">
    <name type="scientific">Bifiguratus adelaidae</name>
    <dbReference type="NCBI Taxonomy" id="1938954"/>
    <lineage>
        <taxon>Eukaryota</taxon>
        <taxon>Fungi</taxon>
        <taxon>Fungi incertae sedis</taxon>
        <taxon>Mucoromycota</taxon>
        <taxon>Mucoromycotina</taxon>
        <taxon>Endogonomycetes</taxon>
        <taxon>Endogonales</taxon>
        <taxon>Endogonales incertae sedis</taxon>
        <taxon>Bifiguratus</taxon>
    </lineage>
</organism>
<dbReference type="InterPro" id="IPR056544">
    <property type="entry name" value="Ig_POM152"/>
</dbReference>
<dbReference type="OrthoDB" id="5529162at2759"/>
<dbReference type="Pfam" id="PF23664">
    <property type="entry name" value="Ig_Pom152"/>
    <property type="match status" value="2"/>
</dbReference>
<evidence type="ECO:0008006" key="9">
    <source>
        <dbReference type="Google" id="ProtNLM"/>
    </source>
</evidence>
<dbReference type="InterPro" id="IPR037701">
    <property type="entry name" value="Pom152"/>
</dbReference>
<evidence type="ECO:0000259" key="5">
    <source>
        <dbReference type="Pfam" id="PF24519"/>
    </source>
</evidence>
<feature type="domain" description="Nucleoporin POM152 Ig-like" evidence="4">
    <location>
        <begin position="694"/>
        <end position="776"/>
    </location>
</feature>
<keyword evidence="1" id="KW-1133">Transmembrane helix</keyword>
<dbReference type="GO" id="GO:0017056">
    <property type="term" value="F:structural constituent of nuclear pore"/>
    <property type="evidence" value="ECO:0007669"/>
    <property type="project" value="InterPro"/>
</dbReference>